<keyword evidence="2" id="KW-0156">Chromatin regulator</keyword>
<evidence type="ECO:0000256" key="2">
    <source>
        <dbReference type="ARBA" id="ARBA00022853"/>
    </source>
</evidence>
<dbReference type="GO" id="GO:0003682">
    <property type="term" value="F:chromatin binding"/>
    <property type="evidence" value="ECO:0007669"/>
    <property type="project" value="TreeGrafter"/>
</dbReference>
<evidence type="ECO:0000256" key="4">
    <source>
        <dbReference type="SAM" id="Phobius"/>
    </source>
</evidence>
<evidence type="ECO:0000256" key="3">
    <source>
        <dbReference type="ARBA" id="ARBA00023242"/>
    </source>
</evidence>
<comment type="subcellular location">
    <subcellularLocation>
        <location evidence="1">Nucleus</location>
    </subcellularLocation>
</comment>
<dbReference type="STRING" id="451379.A0A0N5AE31"/>
<protein>
    <submittedName>
        <fullName evidence="7">WW domain-containing protein</fullName>
    </submittedName>
</protein>
<keyword evidence="4" id="KW-0472">Membrane</keyword>
<feature type="domain" description="WW" evidence="5">
    <location>
        <begin position="15"/>
        <end position="42"/>
    </location>
</feature>
<proteinExistence type="predicted"/>
<name>A0A0N5AE31_9BILA</name>
<keyword evidence="3" id="KW-0539">Nucleus</keyword>
<dbReference type="GO" id="GO:0000993">
    <property type="term" value="F:RNA polymerase II complex binding"/>
    <property type="evidence" value="ECO:0007669"/>
    <property type="project" value="TreeGrafter"/>
</dbReference>
<dbReference type="GO" id="GO:0006325">
    <property type="term" value="P:chromatin organization"/>
    <property type="evidence" value="ECO:0007669"/>
    <property type="project" value="UniProtKB-KW"/>
</dbReference>
<dbReference type="PANTHER" id="PTHR15911:SF6">
    <property type="entry name" value="WW DOMAIN-CONTAINING ADAPTER PROTEIN WITH COILED-COIL"/>
    <property type="match status" value="1"/>
</dbReference>
<dbReference type="Pfam" id="PF00397">
    <property type="entry name" value="WW"/>
    <property type="match status" value="1"/>
</dbReference>
<feature type="transmembrane region" description="Helical" evidence="4">
    <location>
        <begin position="69"/>
        <end position="87"/>
    </location>
</feature>
<evidence type="ECO:0000256" key="1">
    <source>
        <dbReference type="ARBA" id="ARBA00004123"/>
    </source>
</evidence>
<dbReference type="GO" id="GO:1904263">
    <property type="term" value="P:positive regulation of TORC1 signaling"/>
    <property type="evidence" value="ECO:0007669"/>
    <property type="project" value="TreeGrafter"/>
</dbReference>
<evidence type="ECO:0000313" key="7">
    <source>
        <dbReference type="WBParaSite" id="SMUV_0000247001-mRNA-1"/>
    </source>
</evidence>
<dbReference type="SMART" id="SM00456">
    <property type="entry name" value="WW"/>
    <property type="match status" value="1"/>
</dbReference>
<dbReference type="SUPFAM" id="SSF51045">
    <property type="entry name" value="WW domain"/>
    <property type="match status" value="1"/>
</dbReference>
<dbReference type="InterPro" id="IPR036020">
    <property type="entry name" value="WW_dom_sf"/>
</dbReference>
<keyword evidence="4" id="KW-1133">Transmembrane helix</keyword>
<dbReference type="PROSITE" id="PS01159">
    <property type="entry name" value="WW_DOMAIN_1"/>
    <property type="match status" value="1"/>
</dbReference>
<dbReference type="Gene3D" id="2.20.70.10">
    <property type="match status" value="1"/>
</dbReference>
<dbReference type="PANTHER" id="PTHR15911">
    <property type="entry name" value="WW DOMAIN-CONTAINING ADAPTER PROTEIN WITH COILED-COIL"/>
    <property type="match status" value="1"/>
</dbReference>
<dbReference type="PROSITE" id="PS50020">
    <property type="entry name" value="WW_DOMAIN_2"/>
    <property type="match status" value="1"/>
</dbReference>
<dbReference type="CDD" id="cd00201">
    <property type="entry name" value="WW"/>
    <property type="match status" value="1"/>
</dbReference>
<dbReference type="AlphaFoldDB" id="A0A0N5AE31"/>
<dbReference type="GO" id="GO:0005634">
    <property type="term" value="C:nucleus"/>
    <property type="evidence" value="ECO:0007669"/>
    <property type="project" value="UniProtKB-SubCell"/>
</dbReference>
<accession>A0A0N5AE31</accession>
<organism evidence="6 7">
    <name type="scientific">Syphacia muris</name>
    <dbReference type="NCBI Taxonomy" id="451379"/>
    <lineage>
        <taxon>Eukaryota</taxon>
        <taxon>Metazoa</taxon>
        <taxon>Ecdysozoa</taxon>
        <taxon>Nematoda</taxon>
        <taxon>Chromadorea</taxon>
        <taxon>Rhabditida</taxon>
        <taxon>Spirurina</taxon>
        <taxon>Oxyuridomorpha</taxon>
        <taxon>Oxyuroidea</taxon>
        <taxon>Oxyuridae</taxon>
        <taxon>Syphacia</taxon>
    </lineage>
</organism>
<evidence type="ECO:0000313" key="6">
    <source>
        <dbReference type="Proteomes" id="UP000046393"/>
    </source>
</evidence>
<evidence type="ECO:0000259" key="5">
    <source>
        <dbReference type="PROSITE" id="PS50020"/>
    </source>
</evidence>
<sequence>STASSLTRIKEFGSWSEQYSSSGKRYFYNRETEVSQWEKPMEWREYERAINEGAASHSPKSSSCKYFHIFRNFWIIFSCLVILATFFN</sequence>
<dbReference type="Proteomes" id="UP000046393">
    <property type="component" value="Unplaced"/>
</dbReference>
<dbReference type="GO" id="GO:0010506">
    <property type="term" value="P:regulation of autophagy"/>
    <property type="evidence" value="ECO:0007669"/>
    <property type="project" value="TreeGrafter"/>
</dbReference>
<dbReference type="InterPro" id="IPR038867">
    <property type="entry name" value="WAC"/>
</dbReference>
<dbReference type="WBParaSite" id="SMUV_0000247001-mRNA-1">
    <property type="protein sequence ID" value="SMUV_0000247001-mRNA-1"/>
    <property type="gene ID" value="SMUV_0000247001"/>
</dbReference>
<keyword evidence="4" id="KW-0812">Transmembrane</keyword>
<keyword evidence="6" id="KW-1185">Reference proteome</keyword>
<dbReference type="InterPro" id="IPR001202">
    <property type="entry name" value="WW_dom"/>
</dbReference>
<reference evidence="7" key="1">
    <citation type="submission" date="2017-02" db="UniProtKB">
        <authorList>
            <consortium name="WormBaseParasite"/>
        </authorList>
    </citation>
    <scope>IDENTIFICATION</scope>
</reference>